<evidence type="ECO:0000256" key="5">
    <source>
        <dbReference type="ARBA" id="ARBA00015196"/>
    </source>
</evidence>
<evidence type="ECO:0000256" key="14">
    <source>
        <dbReference type="PIRSR" id="PIRSR604469-1"/>
    </source>
</evidence>
<evidence type="ECO:0000256" key="4">
    <source>
        <dbReference type="ARBA" id="ARBA00012640"/>
    </source>
</evidence>
<name>A0A6N7EZ56_9GAMM</name>
<evidence type="ECO:0000256" key="1">
    <source>
        <dbReference type="ARBA" id="ARBA00001946"/>
    </source>
</evidence>
<dbReference type="GO" id="GO:0000287">
    <property type="term" value="F:magnesium ion binding"/>
    <property type="evidence" value="ECO:0007669"/>
    <property type="project" value="TreeGrafter"/>
</dbReference>
<dbReference type="GO" id="GO:0005737">
    <property type="term" value="C:cytoplasm"/>
    <property type="evidence" value="ECO:0007669"/>
    <property type="project" value="TreeGrafter"/>
</dbReference>
<comment type="similarity">
    <text evidence="3">Belongs to the HAD-like hydrolase superfamily. SerB family.</text>
</comment>
<dbReference type="GO" id="GO:0036424">
    <property type="term" value="F:L-phosphoserine phosphatase activity"/>
    <property type="evidence" value="ECO:0007669"/>
    <property type="project" value="InterPro"/>
</dbReference>
<feature type="active site" description="Proton donor" evidence="14">
    <location>
        <position position="82"/>
    </location>
</feature>
<dbReference type="InterPro" id="IPR050582">
    <property type="entry name" value="HAD-like_SerB"/>
</dbReference>
<dbReference type="NCBIfam" id="TIGR00338">
    <property type="entry name" value="serB"/>
    <property type="match status" value="1"/>
</dbReference>
<keyword evidence="6" id="KW-0028">Amino-acid biosynthesis</keyword>
<dbReference type="InterPro" id="IPR004469">
    <property type="entry name" value="PSP"/>
</dbReference>
<dbReference type="GO" id="GO:0006564">
    <property type="term" value="P:L-serine biosynthetic process"/>
    <property type="evidence" value="ECO:0007669"/>
    <property type="project" value="UniProtKB-KW"/>
</dbReference>
<evidence type="ECO:0000256" key="2">
    <source>
        <dbReference type="ARBA" id="ARBA00005135"/>
    </source>
</evidence>
<dbReference type="PANTHER" id="PTHR43344:SF2">
    <property type="entry name" value="PHOSPHOSERINE PHOSPHATASE"/>
    <property type="match status" value="1"/>
</dbReference>
<evidence type="ECO:0000256" key="12">
    <source>
        <dbReference type="ARBA" id="ARBA00048138"/>
    </source>
</evidence>
<comment type="pathway">
    <text evidence="2">Amino-acid biosynthesis; L-serine biosynthesis; L-serine from 3-phospho-D-glycerate: step 3/3.</text>
</comment>
<dbReference type="Gene3D" id="3.40.50.1000">
    <property type="entry name" value="HAD superfamily/HAD-like"/>
    <property type="match status" value="1"/>
</dbReference>
<organism evidence="15 16">
    <name type="scientific">Ostreibacterium oceani</name>
    <dbReference type="NCBI Taxonomy" id="2654998"/>
    <lineage>
        <taxon>Bacteria</taxon>
        <taxon>Pseudomonadati</taxon>
        <taxon>Pseudomonadota</taxon>
        <taxon>Gammaproteobacteria</taxon>
        <taxon>Cardiobacteriales</taxon>
        <taxon>Ostreibacteriaceae</taxon>
        <taxon>Ostreibacterium</taxon>
    </lineage>
</organism>
<dbReference type="SUPFAM" id="SSF56784">
    <property type="entry name" value="HAD-like"/>
    <property type="match status" value="1"/>
</dbReference>
<dbReference type="Proteomes" id="UP000471298">
    <property type="component" value="Unassembled WGS sequence"/>
</dbReference>
<gene>
    <name evidence="15" type="primary">serB</name>
    <name evidence="15" type="ORF">GCU85_08895</name>
</gene>
<dbReference type="UniPathway" id="UPA00135">
    <property type="reaction ID" value="UER00198"/>
</dbReference>
<dbReference type="RefSeq" id="WP_152810828.1">
    <property type="nucleotide sequence ID" value="NZ_WHNW01000012.1"/>
</dbReference>
<evidence type="ECO:0000256" key="3">
    <source>
        <dbReference type="ARBA" id="ARBA00009184"/>
    </source>
</evidence>
<dbReference type="EMBL" id="WHNW01000012">
    <property type="protein sequence ID" value="MPV86840.1"/>
    <property type="molecule type" value="Genomic_DNA"/>
</dbReference>
<proteinExistence type="inferred from homology"/>
<comment type="catalytic activity">
    <reaction evidence="12">
        <text>O-phospho-L-serine + H2O = L-serine + phosphate</text>
        <dbReference type="Rhea" id="RHEA:21208"/>
        <dbReference type="ChEBI" id="CHEBI:15377"/>
        <dbReference type="ChEBI" id="CHEBI:33384"/>
        <dbReference type="ChEBI" id="CHEBI:43474"/>
        <dbReference type="ChEBI" id="CHEBI:57524"/>
        <dbReference type="EC" id="3.1.3.3"/>
    </reaction>
</comment>
<dbReference type="FunCoup" id="A0A6N7EZ56">
    <property type="interactions" value="414"/>
</dbReference>
<evidence type="ECO:0000256" key="8">
    <source>
        <dbReference type="ARBA" id="ARBA00022801"/>
    </source>
</evidence>
<evidence type="ECO:0000313" key="15">
    <source>
        <dbReference type="EMBL" id="MPV86840.1"/>
    </source>
</evidence>
<dbReference type="PANTHER" id="PTHR43344">
    <property type="entry name" value="PHOSPHOSERINE PHOSPHATASE"/>
    <property type="match status" value="1"/>
</dbReference>
<feature type="active site" description="Nucleophile" evidence="14">
    <location>
        <position position="80"/>
    </location>
</feature>
<comment type="cofactor">
    <cofactor evidence="1">
        <name>Mg(2+)</name>
        <dbReference type="ChEBI" id="CHEBI:18420"/>
    </cofactor>
</comment>
<keyword evidence="16" id="KW-1185">Reference proteome</keyword>
<keyword evidence="10" id="KW-0718">Serine biosynthesis</keyword>
<comment type="catalytic activity">
    <reaction evidence="13">
        <text>O-phospho-D-serine + H2O = D-serine + phosphate</text>
        <dbReference type="Rhea" id="RHEA:24873"/>
        <dbReference type="ChEBI" id="CHEBI:15377"/>
        <dbReference type="ChEBI" id="CHEBI:35247"/>
        <dbReference type="ChEBI" id="CHEBI:43474"/>
        <dbReference type="ChEBI" id="CHEBI:58680"/>
        <dbReference type="EC" id="3.1.3.3"/>
    </reaction>
</comment>
<evidence type="ECO:0000256" key="13">
    <source>
        <dbReference type="ARBA" id="ARBA00048523"/>
    </source>
</evidence>
<dbReference type="AlphaFoldDB" id="A0A6N7EZ56"/>
<keyword evidence="9" id="KW-0460">Magnesium</keyword>
<dbReference type="InParanoid" id="A0A6N7EZ56"/>
<evidence type="ECO:0000256" key="11">
    <source>
        <dbReference type="ARBA" id="ARBA00031693"/>
    </source>
</evidence>
<keyword evidence="7" id="KW-0479">Metal-binding</keyword>
<accession>A0A6N7EZ56</accession>
<comment type="caution">
    <text evidence="15">The sequence shown here is derived from an EMBL/GenBank/DDBJ whole genome shotgun (WGS) entry which is preliminary data.</text>
</comment>
<evidence type="ECO:0000256" key="7">
    <source>
        <dbReference type="ARBA" id="ARBA00022723"/>
    </source>
</evidence>
<evidence type="ECO:0000256" key="9">
    <source>
        <dbReference type="ARBA" id="ARBA00022842"/>
    </source>
</evidence>
<keyword evidence="8 15" id="KW-0378">Hydrolase</keyword>
<protein>
    <recommendedName>
        <fullName evidence="5">Phosphoserine phosphatase</fullName>
        <ecNumber evidence="4">3.1.3.3</ecNumber>
    </recommendedName>
    <alternativeName>
        <fullName evidence="11">O-phosphoserine phosphohydrolase</fullName>
    </alternativeName>
</protein>
<dbReference type="InterPro" id="IPR036412">
    <property type="entry name" value="HAD-like_sf"/>
</dbReference>
<dbReference type="EC" id="3.1.3.3" evidence="4"/>
<sequence length="282" mass="30908">MHKTLTLVANQPLHTQAIRQLIAPFTTILNITARHENVWDIDCPTATILTEAFRQTLYQQHIDFALQESKHVTKKLLLSDMDATIVVGETIEEMASVLGLTEQVSQITTAAMQGHIDYREALAKRLQLLKGIPKATVIELAEKVTLAKGAQQLMQGINEKSMDSCLISGGFSLFTEVVSQKLGFKRHLSNRLSYDDADCLDGHWIGDLVTAEVKASTLQTLAAENDIDIKQTVAIGDGANDIKMLRAAGLGVAYYGKPVVQASVNAEIHAGTIDNLLWFIND</sequence>
<dbReference type="Pfam" id="PF12710">
    <property type="entry name" value="HAD"/>
    <property type="match status" value="1"/>
</dbReference>
<evidence type="ECO:0000313" key="16">
    <source>
        <dbReference type="Proteomes" id="UP000471298"/>
    </source>
</evidence>
<dbReference type="InterPro" id="IPR023214">
    <property type="entry name" value="HAD_sf"/>
</dbReference>
<dbReference type="NCBIfam" id="TIGR01488">
    <property type="entry name" value="HAD-SF-IB"/>
    <property type="match status" value="1"/>
</dbReference>
<evidence type="ECO:0000256" key="6">
    <source>
        <dbReference type="ARBA" id="ARBA00022605"/>
    </source>
</evidence>
<reference evidence="15 16" key="1">
    <citation type="submission" date="2019-10" db="EMBL/GenBank/DDBJ databases">
        <title>Cardiobacteriales fam. a chemoheterotrophic member of the order Cardiobacteriales, and proposal of Cardiobacteriales fam. nov.</title>
        <authorList>
            <person name="Wang C."/>
        </authorList>
    </citation>
    <scope>NUCLEOTIDE SEQUENCE [LARGE SCALE GENOMIC DNA]</scope>
    <source>
        <strain evidence="15 16">ML27</strain>
    </source>
</reference>
<evidence type="ECO:0000256" key="10">
    <source>
        <dbReference type="ARBA" id="ARBA00023299"/>
    </source>
</evidence>